<keyword evidence="1" id="KW-1133">Transmembrane helix</keyword>
<accession>A0A061SC68</accession>
<name>A0A061SC68_9CHLO</name>
<keyword evidence="1" id="KW-0472">Membrane</keyword>
<dbReference type="EMBL" id="GBEZ01000272">
    <property type="protein sequence ID" value="JAC84601.1"/>
    <property type="molecule type" value="Transcribed_RNA"/>
</dbReference>
<dbReference type="EMBL" id="GBEZ01010001">
    <property type="protein sequence ID" value="JAC75637.1"/>
    <property type="molecule type" value="Transcribed_RNA"/>
</dbReference>
<proteinExistence type="predicted"/>
<feature type="transmembrane region" description="Helical" evidence="1">
    <location>
        <begin position="21"/>
        <end position="43"/>
    </location>
</feature>
<organism evidence="3">
    <name type="scientific">Tetraselmis sp. GSL018</name>
    <dbReference type="NCBI Taxonomy" id="582737"/>
    <lineage>
        <taxon>Eukaryota</taxon>
        <taxon>Viridiplantae</taxon>
        <taxon>Chlorophyta</taxon>
        <taxon>core chlorophytes</taxon>
        <taxon>Chlorodendrophyceae</taxon>
        <taxon>Chlorodendrales</taxon>
        <taxon>Chlorodendraceae</taxon>
        <taxon>Tetraselmis</taxon>
    </lineage>
</organism>
<gene>
    <name evidence="3" type="ORF">TSPGSL018_10434</name>
    <name evidence="2" type="ORF">TSPGSL018_22485</name>
    <name evidence="4" type="ORF">TSPGSL018_584</name>
</gene>
<protein>
    <submittedName>
        <fullName evidence="3">Uncharacterized protein</fullName>
    </submittedName>
</protein>
<dbReference type="AlphaFoldDB" id="A0A061SC68"/>
<evidence type="ECO:0000313" key="4">
    <source>
        <dbReference type="EMBL" id="JAC84601.1"/>
    </source>
</evidence>
<keyword evidence="1" id="KW-0812">Transmembrane</keyword>
<evidence type="ECO:0000256" key="1">
    <source>
        <dbReference type="SAM" id="Phobius"/>
    </source>
</evidence>
<evidence type="ECO:0000313" key="3">
    <source>
        <dbReference type="EMBL" id="JAC80361.1"/>
    </source>
</evidence>
<evidence type="ECO:0000313" key="2">
    <source>
        <dbReference type="EMBL" id="JAC75637.1"/>
    </source>
</evidence>
<dbReference type="EMBL" id="GBEZ01004892">
    <property type="protein sequence ID" value="JAC80361.1"/>
    <property type="molecule type" value="Transcribed_RNA"/>
</dbReference>
<sequence>MDTARSGQFGHKFSKRRVHPFRLSLQRISVAVALSGLAAFSILSGNSRLRYAFQDSDGGKQVWLAPSWRQDKGRKGNQNFSQDAPHFAGDSLKVRQWRIAPGGLTVTESDGTSNNLTYMHMGMVAELPDDRLVWLSNFVFRKLAFTGVPFACFRSKEGG</sequence>
<reference evidence="3" key="1">
    <citation type="submission" date="2014-05" db="EMBL/GenBank/DDBJ databases">
        <title>The transcriptome of the halophilic microalga Tetraselmis sp. GSL018 isolated from the Great Salt Lake, Utah.</title>
        <authorList>
            <person name="Jinkerson R.E."/>
            <person name="D'Adamo S."/>
            <person name="Posewitz M.C."/>
        </authorList>
    </citation>
    <scope>NUCLEOTIDE SEQUENCE</scope>
    <source>
        <strain evidence="3">GSL018</strain>
    </source>
</reference>